<dbReference type="Gene3D" id="1.20.1290.10">
    <property type="entry name" value="AhpD-like"/>
    <property type="match status" value="1"/>
</dbReference>
<keyword evidence="2" id="KW-0560">Oxidoreductase</keyword>
<evidence type="ECO:0000313" key="3">
    <source>
        <dbReference type="Proteomes" id="UP001165542"/>
    </source>
</evidence>
<sequence>MSRVIHKFTTRIPTWRPYVTPIDFDNATDAQREALKETPSNTKISDYVLVLAHDPESLRIRTSLFNGIMYDKGGLSREERELGAVAASVVNRCIYCAAVHAHRYNNIVGDDAVMKDIFLRGKDAELDERTRAILRFAMRLSETPPNVSQDDIQRLRDVGLDEQEILDLTLSTTLFGWANRLMHTLGEPVANV</sequence>
<gene>
    <name evidence="2" type="ORF">LLY24_15435</name>
</gene>
<dbReference type="RefSeq" id="WP_259037195.1">
    <property type="nucleotide sequence ID" value="NZ_JAJISC010000007.1"/>
</dbReference>
<dbReference type="PANTHER" id="PTHR35446:SF2">
    <property type="entry name" value="CARBOXYMUCONOLACTONE DECARBOXYLASE-LIKE DOMAIN-CONTAINING PROTEIN"/>
    <property type="match status" value="1"/>
</dbReference>
<keyword evidence="2" id="KW-0575">Peroxidase</keyword>
<keyword evidence="3" id="KW-1185">Reference proteome</keyword>
<proteinExistence type="predicted"/>
<dbReference type="InterPro" id="IPR029032">
    <property type="entry name" value="AhpD-like"/>
</dbReference>
<dbReference type="InterPro" id="IPR003779">
    <property type="entry name" value="CMD-like"/>
</dbReference>
<protein>
    <submittedName>
        <fullName evidence="2">Peroxidase-related enzyme</fullName>
    </submittedName>
</protein>
<reference evidence="2" key="1">
    <citation type="submission" date="2021-11" db="EMBL/GenBank/DDBJ databases">
        <title>Halomonas sp., isolated from a coastal aquaculture zone in Dongshan Bay.</title>
        <authorList>
            <person name="Lin W."/>
        </authorList>
    </citation>
    <scope>NUCLEOTIDE SEQUENCE</scope>
    <source>
        <strain evidence="2">Yzlin-01</strain>
    </source>
</reference>
<dbReference type="NCBIfam" id="TIGR01926">
    <property type="entry name" value="peroxid_rel"/>
    <property type="match status" value="1"/>
</dbReference>
<comment type="caution">
    <text evidence="2">The sequence shown here is derived from an EMBL/GenBank/DDBJ whole genome shotgun (WGS) entry which is preliminary data.</text>
</comment>
<dbReference type="SUPFAM" id="SSF69118">
    <property type="entry name" value="AhpD-like"/>
    <property type="match status" value="1"/>
</dbReference>
<name>A0ABT2EGJ4_9GAMM</name>
<dbReference type="Pfam" id="PF02627">
    <property type="entry name" value="CMD"/>
    <property type="match status" value="1"/>
</dbReference>
<dbReference type="Proteomes" id="UP001165542">
    <property type="component" value="Unassembled WGS sequence"/>
</dbReference>
<accession>A0ABT2EGJ4</accession>
<dbReference type="NCBIfam" id="TIGR00778">
    <property type="entry name" value="ahpD_dom"/>
    <property type="match status" value="1"/>
</dbReference>
<dbReference type="InterPro" id="IPR010195">
    <property type="entry name" value="Uncharacterised_peroxidase-rel"/>
</dbReference>
<dbReference type="EMBL" id="JAJISC010000007">
    <property type="protein sequence ID" value="MCS2610709.1"/>
    <property type="molecule type" value="Genomic_DNA"/>
</dbReference>
<evidence type="ECO:0000313" key="2">
    <source>
        <dbReference type="EMBL" id="MCS2610709.1"/>
    </source>
</evidence>
<dbReference type="InterPro" id="IPR004675">
    <property type="entry name" value="AhpD_core"/>
</dbReference>
<feature type="domain" description="Carboxymuconolactone decarboxylase-like" evidence="1">
    <location>
        <begin position="55"/>
        <end position="101"/>
    </location>
</feature>
<dbReference type="GO" id="GO:0004601">
    <property type="term" value="F:peroxidase activity"/>
    <property type="evidence" value="ECO:0007669"/>
    <property type="project" value="UniProtKB-KW"/>
</dbReference>
<evidence type="ECO:0000259" key="1">
    <source>
        <dbReference type="Pfam" id="PF02627"/>
    </source>
</evidence>
<organism evidence="2 3">
    <name type="scientific">Halomonas dongshanensis</name>
    <dbReference type="NCBI Taxonomy" id="2890835"/>
    <lineage>
        <taxon>Bacteria</taxon>
        <taxon>Pseudomonadati</taxon>
        <taxon>Pseudomonadota</taxon>
        <taxon>Gammaproteobacteria</taxon>
        <taxon>Oceanospirillales</taxon>
        <taxon>Halomonadaceae</taxon>
        <taxon>Halomonas</taxon>
    </lineage>
</organism>
<dbReference type="PANTHER" id="PTHR35446">
    <property type="entry name" value="SI:CH211-175M2.5"/>
    <property type="match status" value="1"/>
</dbReference>